<evidence type="ECO:0000256" key="2">
    <source>
        <dbReference type="ARBA" id="ARBA00022525"/>
    </source>
</evidence>
<dbReference type="OMA" id="ARINPRW"/>
<organism evidence="5 6">
    <name type="scientific">Trichoplax adhaerens</name>
    <name type="common">Trichoplax reptans</name>
    <dbReference type="NCBI Taxonomy" id="10228"/>
    <lineage>
        <taxon>Eukaryota</taxon>
        <taxon>Metazoa</taxon>
        <taxon>Placozoa</taxon>
        <taxon>Uniplacotomia</taxon>
        <taxon>Trichoplacea</taxon>
        <taxon>Trichoplacidae</taxon>
        <taxon>Trichoplax</taxon>
    </lineage>
</organism>
<evidence type="ECO:0000256" key="1">
    <source>
        <dbReference type="ARBA" id="ARBA00004613"/>
    </source>
</evidence>
<dbReference type="PhylomeDB" id="B3RSQ8"/>
<keyword evidence="4" id="KW-0349">Heme</keyword>
<keyword evidence="4" id="KW-0408">Iron</keyword>
<dbReference type="PANTHER" id="PTHR11475">
    <property type="entry name" value="OXIDASE/PEROXIDASE"/>
    <property type="match status" value="1"/>
</dbReference>
<evidence type="ECO:0000256" key="4">
    <source>
        <dbReference type="PIRSR" id="PIRSR619791-2"/>
    </source>
</evidence>
<dbReference type="Pfam" id="PF03098">
    <property type="entry name" value="An_peroxidase"/>
    <property type="match status" value="1"/>
</dbReference>
<dbReference type="GO" id="GO:0005576">
    <property type="term" value="C:extracellular region"/>
    <property type="evidence" value="ECO:0007669"/>
    <property type="project" value="UniProtKB-SubCell"/>
</dbReference>
<sequence>TPIHEQILSKVSSCKPVLKPKRCRKNKFNRLYRTEDGTCNNFRQTTWGAAPTLFRRAIPSRYANYINKPVGWSHANYLPSPRLVSNRVISSRKITLSSRYTDLMMHWGQFIDHDLTLTVTVDKKIEKICSQSCKKYSHCFPIPVSKQDSKFSCEKCLQFTRAAAACGTGLTSIVYGSARPREQINGITAFIDSSNVYGSSKKESNLLRKRRSKGLLKVGKRVSRGKFLLPFAKKGQTECQPSDILKPCFLAGDKRANVQIGLTAIHTIWVREHNRIAKRLARINPRWNSDRVYQETRKIVIAQNQHVIFYHYLPKLLGVTFPTLIPDYSGYKKRVDPSIMASFAAAAFRIGHTLINPVLHRLDSNYQPIPQGSIRLKDAFFAPHRILNEGGIDPILRGITGKYGKLKSPSRLVSKEVTDHLFEVDHQMAMDLASLNIQRGRDFGLPSYNTWRKRCGLRKARRFSQLSGEIDRKTIAKLAQVYDHPNDIDLWVGGVSEKNIRKGVMGPTFACIIAKQFIKIRDGDRFWYEKPGVFTSQQLRQIKQSSLARVICDNSDGITRIQEDVFRDYNTTGNAFVDCNTIPRINLRKWKD</sequence>
<dbReference type="FunFam" id="1.10.640.10:FF:000003">
    <property type="entry name" value="chorion peroxidase"/>
    <property type="match status" value="1"/>
</dbReference>
<evidence type="ECO:0000313" key="5">
    <source>
        <dbReference type="EMBL" id="EDV26560.1"/>
    </source>
</evidence>
<dbReference type="PRINTS" id="PR00457">
    <property type="entry name" value="ANPEROXIDASE"/>
</dbReference>
<comment type="subcellular location">
    <subcellularLocation>
        <location evidence="1">Secreted</location>
    </subcellularLocation>
</comment>
<evidence type="ECO:0000256" key="3">
    <source>
        <dbReference type="ARBA" id="ARBA00022729"/>
    </source>
</evidence>
<dbReference type="GO" id="GO:0006979">
    <property type="term" value="P:response to oxidative stress"/>
    <property type="evidence" value="ECO:0007669"/>
    <property type="project" value="InterPro"/>
</dbReference>
<dbReference type="SUPFAM" id="SSF48113">
    <property type="entry name" value="Heme-dependent peroxidases"/>
    <property type="match status" value="1"/>
</dbReference>
<dbReference type="PANTHER" id="PTHR11475:SF58">
    <property type="entry name" value="PEROXIDASIN"/>
    <property type="match status" value="1"/>
</dbReference>
<keyword evidence="2" id="KW-0964">Secreted</keyword>
<feature type="non-terminal residue" evidence="5">
    <location>
        <position position="1"/>
    </location>
</feature>
<evidence type="ECO:0000313" key="6">
    <source>
        <dbReference type="Proteomes" id="UP000009022"/>
    </source>
</evidence>
<protein>
    <submittedName>
        <fullName evidence="5">Uncharacterized protein</fullName>
    </submittedName>
</protein>
<dbReference type="KEGG" id="tad:TRIADDRAFT_22758"/>
<dbReference type="GO" id="GO:0004601">
    <property type="term" value="F:peroxidase activity"/>
    <property type="evidence" value="ECO:0000318"/>
    <property type="project" value="GO_Central"/>
</dbReference>
<dbReference type="GO" id="GO:0020037">
    <property type="term" value="F:heme binding"/>
    <property type="evidence" value="ECO:0007669"/>
    <property type="project" value="InterPro"/>
</dbReference>
<dbReference type="GO" id="GO:0046872">
    <property type="term" value="F:metal ion binding"/>
    <property type="evidence" value="ECO:0007669"/>
    <property type="project" value="UniProtKB-KW"/>
</dbReference>
<keyword evidence="6" id="KW-1185">Reference proteome</keyword>
<dbReference type="STRING" id="10228.B3RSQ8"/>
<dbReference type="InterPro" id="IPR010255">
    <property type="entry name" value="Haem_peroxidase_sf"/>
</dbReference>
<dbReference type="GeneID" id="6751769"/>
<keyword evidence="3" id="KW-0732">Signal</keyword>
<keyword evidence="4" id="KW-0479">Metal-binding</keyword>
<dbReference type="HOGENOM" id="CLU_006087_2_2_1"/>
<dbReference type="AlphaFoldDB" id="B3RSQ8"/>
<dbReference type="OrthoDB" id="823504at2759"/>
<dbReference type="InterPro" id="IPR037120">
    <property type="entry name" value="Haem_peroxidase_sf_animal"/>
</dbReference>
<name>B3RSQ8_TRIAD</name>
<feature type="binding site" description="axial binding residue" evidence="4">
    <location>
        <position position="352"/>
    </location>
    <ligand>
        <name>heme b</name>
        <dbReference type="ChEBI" id="CHEBI:60344"/>
    </ligand>
    <ligandPart>
        <name>Fe</name>
        <dbReference type="ChEBI" id="CHEBI:18248"/>
    </ligandPart>
</feature>
<dbReference type="FunCoup" id="B3RSQ8">
    <property type="interactions" value="145"/>
</dbReference>
<dbReference type="RefSeq" id="XP_002110556.1">
    <property type="nucleotide sequence ID" value="XM_002110520.1"/>
</dbReference>
<dbReference type="Gene3D" id="1.10.640.10">
    <property type="entry name" value="Haem peroxidase domain superfamily, animal type"/>
    <property type="match status" value="1"/>
</dbReference>
<dbReference type="InterPro" id="IPR019791">
    <property type="entry name" value="Haem_peroxidase_animal"/>
</dbReference>
<dbReference type="eggNOG" id="KOG2408">
    <property type="taxonomic scope" value="Eukaryota"/>
</dbReference>
<dbReference type="PROSITE" id="PS50292">
    <property type="entry name" value="PEROXIDASE_3"/>
    <property type="match status" value="1"/>
</dbReference>
<dbReference type="EMBL" id="DS985243">
    <property type="protein sequence ID" value="EDV26560.1"/>
    <property type="molecule type" value="Genomic_DNA"/>
</dbReference>
<accession>B3RSQ8</accession>
<proteinExistence type="predicted"/>
<dbReference type="InParanoid" id="B3RSQ8"/>
<reference evidence="5 6" key="1">
    <citation type="journal article" date="2008" name="Nature">
        <title>The Trichoplax genome and the nature of placozoans.</title>
        <authorList>
            <person name="Srivastava M."/>
            <person name="Begovic E."/>
            <person name="Chapman J."/>
            <person name="Putnam N.H."/>
            <person name="Hellsten U."/>
            <person name="Kawashima T."/>
            <person name="Kuo A."/>
            <person name="Mitros T."/>
            <person name="Salamov A."/>
            <person name="Carpenter M.L."/>
            <person name="Signorovitch A.Y."/>
            <person name="Moreno M.A."/>
            <person name="Kamm K."/>
            <person name="Grimwood J."/>
            <person name="Schmutz J."/>
            <person name="Shapiro H."/>
            <person name="Grigoriev I.V."/>
            <person name="Buss L.W."/>
            <person name="Schierwater B."/>
            <person name="Dellaporta S.L."/>
            <person name="Rokhsar D.S."/>
        </authorList>
    </citation>
    <scope>NUCLEOTIDE SEQUENCE [LARGE SCALE GENOMIC DNA]</scope>
    <source>
        <strain evidence="5 6">Grell-BS-1999</strain>
    </source>
</reference>
<dbReference type="CTD" id="6751769"/>
<gene>
    <name evidence="5" type="ORF">TRIADDRAFT_22758</name>
</gene>
<dbReference type="Proteomes" id="UP000009022">
    <property type="component" value="Unassembled WGS sequence"/>
</dbReference>